<dbReference type="InParanoid" id="A0A0C3N9E8"/>
<dbReference type="EMBL" id="KN832025">
    <property type="protein sequence ID" value="KIN97704.1"/>
    <property type="molecule type" value="Genomic_DNA"/>
</dbReference>
<evidence type="ECO:0000313" key="2">
    <source>
        <dbReference type="Proteomes" id="UP000054217"/>
    </source>
</evidence>
<gene>
    <name evidence="1" type="ORF">M404DRAFT_1005879</name>
</gene>
<organism evidence="1 2">
    <name type="scientific">Pisolithus tinctorius Marx 270</name>
    <dbReference type="NCBI Taxonomy" id="870435"/>
    <lineage>
        <taxon>Eukaryota</taxon>
        <taxon>Fungi</taxon>
        <taxon>Dikarya</taxon>
        <taxon>Basidiomycota</taxon>
        <taxon>Agaricomycotina</taxon>
        <taxon>Agaricomycetes</taxon>
        <taxon>Agaricomycetidae</taxon>
        <taxon>Boletales</taxon>
        <taxon>Sclerodermatineae</taxon>
        <taxon>Pisolithaceae</taxon>
        <taxon>Pisolithus</taxon>
    </lineage>
</organism>
<reference evidence="2" key="2">
    <citation type="submission" date="2015-01" db="EMBL/GenBank/DDBJ databases">
        <title>Evolutionary Origins and Diversification of the Mycorrhizal Mutualists.</title>
        <authorList>
            <consortium name="DOE Joint Genome Institute"/>
            <consortium name="Mycorrhizal Genomics Consortium"/>
            <person name="Kohler A."/>
            <person name="Kuo A."/>
            <person name="Nagy L.G."/>
            <person name="Floudas D."/>
            <person name="Copeland A."/>
            <person name="Barry K.W."/>
            <person name="Cichocki N."/>
            <person name="Veneault-Fourrey C."/>
            <person name="LaButti K."/>
            <person name="Lindquist E.A."/>
            <person name="Lipzen A."/>
            <person name="Lundell T."/>
            <person name="Morin E."/>
            <person name="Murat C."/>
            <person name="Riley R."/>
            <person name="Ohm R."/>
            <person name="Sun H."/>
            <person name="Tunlid A."/>
            <person name="Henrissat B."/>
            <person name="Grigoriev I.V."/>
            <person name="Hibbett D.S."/>
            <person name="Martin F."/>
        </authorList>
    </citation>
    <scope>NUCLEOTIDE SEQUENCE [LARGE SCALE GENOMIC DNA]</scope>
    <source>
        <strain evidence="2">Marx 270</strain>
    </source>
</reference>
<dbReference type="HOGENOM" id="CLU_2360609_0_0_1"/>
<protein>
    <submittedName>
        <fullName evidence="1">Uncharacterized protein</fullName>
    </submittedName>
</protein>
<reference evidence="1 2" key="1">
    <citation type="submission" date="2014-04" db="EMBL/GenBank/DDBJ databases">
        <authorList>
            <consortium name="DOE Joint Genome Institute"/>
            <person name="Kuo A."/>
            <person name="Kohler A."/>
            <person name="Costa M.D."/>
            <person name="Nagy L.G."/>
            <person name="Floudas D."/>
            <person name="Copeland A."/>
            <person name="Barry K.W."/>
            <person name="Cichocki N."/>
            <person name="Veneault-Fourrey C."/>
            <person name="LaButti K."/>
            <person name="Lindquist E.A."/>
            <person name="Lipzen A."/>
            <person name="Lundell T."/>
            <person name="Morin E."/>
            <person name="Murat C."/>
            <person name="Sun H."/>
            <person name="Tunlid A."/>
            <person name="Henrissat B."/>
            <person name="Grigoriev I.V."/>
            <person name="Hibbett D.S."/>
            <person name="Martin F."/>
            <person name="Nordberg H.P."/>
            <person name="Cantor M.N."/>
            <person name="Hua S.X."/>
        </authorList>
    </citation>
    <scope>NUCLEOTIDE SEQUENCE [LARGE SCALE GENOMIC DNA]</scope>
    <source>
        <strain evidence="1 2">Marx 270</strain>
    </source>
</reference>
<sequence>MIDAPDFVLSIMAWFGNFAPMALPWKQDGMQAAKTARQLFNWLTSLPTSLGFRNNGRIYCDTIRIPKDDKRGHLQAGKRRRRPNDTVSGVFHFVAR</sequence>
<dbReference type="AlphaFoldDB" id="A0A0C3N9E8"/>
<proteinExistence type="predicted"/>
<name>A0A0C3N9E8_PISTI</name>
<accession>A0A0C3N9E8</accession>
<dbReference type="Proteomes" id="UP000054217">
    <property type="component" value="Unassembled WGS sequence"/>
</dbReference>
<evidence type="ECO:0000313" key="1">
    <source>
        <dbReference type="EMBL" id="KIN97704.1"/>
    </source>
</evidence>
<keyword evidence="2" id="KW-1185">Reference proteome</keyword>